<dbReference type="EMBL" id="QWGR01000001">
    <property type="protein sequence ID" value="RIJ50759.1"/>
    <property type="molecule type" value="Genomic_DNA"/>
</dbReference>
<accession>A0A399T6G8</accession>
<comment type="caution">
    <text evidence="2">The sequence shown here is derived from an EMBL/GenBank/DDBJ whole genome shotgun (WGS) entry which is preliminary data.</text>
</comment>
<dbReference type="OrthoDB" id="1834514at2"/>
<dbReference type="AlphaFoldDB" id="A0A399T6G8"/>
<keyword evidence="1" id="KW-0472">Membrane</keyword>
<protein>
    <submittedName>
        <fullName evidence="2">Uncharacterized protein</fullName>
    </submittedName>
</protein>
<dbReference type="Proteomes" id="UP000265926">
    <property type="component" value="Unassembled WGS sequence"/>
</dbReference>
<evidence type="ECO:0000313" key="3">
    <source>
        <dbReference type="Proteomes" id="UP000265926"/>
    </source>
</evidence>
<keyword evidence="3" id="KW-1185">Reference proteome</keyword>
<sequence length="351" mass="39521">MKKSLFKIGLIIVFPLILIGMINYGIDPDYQLNRSYIKPLVSALLEGKNIAGPVNLNSRVLKKEWLAEMEVPEVLVLGSSRTLNLSHEVFPGKTFYNASVTSGSVDDMAGFLGIILDKGKFPEEIIVCADQWLFGDRFNDRSWLGLRNEIHRFCEAAGMKGPASPWQMKNDYLKDRVVKIFSGRYTLRAMRLRGKSEPFVVSDSLAAGKMMILPDGARKLPAKIENTPLHESEELALQYCYGSADENFSDLQPEKIQQLSDMLHFLKQRGCRVSVFVPPYHPKAFDYYQKSPGYEGIFKAEEAVAEVAAQYQFRVIGSSDPNQLALSGGDFYDGVHLKKEAISRLFKSKSW</sequence>
<organism evidence="2 3">
    <name type="scientific">Maribellus luteus</name>
    <dbReference type="NCBI Taxonomy" id="2305463"/>
    <lineage>
        <taxon>Bacteria</taxon>
        <taxon>Pseudomonadati</taxon>
        <taxon>Bacteroidota</taxon>
        <taxon>Bacteroidia</taxon>
        <taxon>Marinilabiliales</taxon>
        <taxon>Prolixibacteraceae</taxon>
        <taxon>Maribellus</taxon>
    </lineage>
</organism>
<evidence type="ECO:0000313" key="2">
    <source>
        <dbReference type="EMBL" id="RIJ50759.1"/>
    </source>
</evidence>
<dbReference type="RefSeq" id="WP_119436227.1">
    <property type="nucleotide sequence ID" value="NZ_QWGR01000001.1"/>
</dbReference>
<keyword evidence="1" id="KW-1133">Transmembrane helix</keyword>
<name>A0A399T6G8_9BACT</name>
<proteinExistence type="predicted"/>
<keyword evidence="1" id="KW-0812">Transmembrane</keyword>
<evidence type="ECO:0000256" key="1">
    <source>
        <dbReference type="SAM" id="Phobius"/>
    </source>
</evidence>
<reference evidence="2 3" key="1">
    <citation type="submission" date="2018-08" db="EMBL/GenBank/DDBJ databases">
        <title>Pallidiluteibacterium maritimus gen. nov., sp. nov., isolated from coastal sediment.</title>
        <authorList>
            <person name="Zhou L.Y."/>
        </authorList>
    </citation>
    <scope>NUCLEOTIDE SEQUENCE [LARGE SCALE GENOMIC DNA]</scope>
    <source>
        <strain evidence="2 3">XSD2</strain>
    </source>
</reference>
<gene>
    <name evidence="2" type="ORF">D1614_02185</name>
</gene>
<feature type="transmembrane region" description="Helical" evidence="1">
    <location>
        <begin position="5"/>
        <end position="26"/>
    </location>
</feature>